<feature type="compositionally biased region" description="Acidic residues" evidence="1">
    <location>
        <begin position="1"/>
        <end position="24"/>
    </location>
</feature>
<feature type="region of interest" description="Disordered" evidence="1">
    <location>
        <begin position="1"/>
        <end position="41"/>
    </location>
</feature>
<proteinExistence type="predicted"/>
<dbReference type="AlphaFoldDB" id="A0A0B7A9L8"/>
<protein>
    <submittedName>
        <fullName evidence="2">Uncharacterized protein</fullName>
    </submittedName>
</protein>
<gene>
    <name evidence="2" type="primary">ORF104234</name>
</gene>
<evidence type="ECO:0000256" key="1">
    <source>
        <dbReference type="SAM" id="MobiDB-lite"/>
    </source>
</evidence>
<dbReference type="EMBL" id="HACG01030497">
    <property type="protein sequence ID" value="CEK77362.1"/>
    <property type="molecule type" value="Transcribed_RNA"/>
</dbReference>
<accession>A0A0B7A9L8</accession>
<sequence>MEGYEEDDEFACSDGDEDVSEAGEEQAKERRTIPKTIKHRKKGSVYLKQGLKSS</sequence>
<organism evidence="2">
    <name type="scientific">Arion vulgaris</name>
    <dbReference type="NCBI Taxonomy" id="1028688"/>
    <lineage>
        <taxon>Eukaryota</taxon>
        <taxon>Metazoa</taxon>
        <taxon>Spiralia</taxon>
        <taxon>Lophotrochozoa</taxon>
        <taxon>Mollusca</taxon>
        <taxon>Gastropoda</taxon>
        <taxon>Heterobranchia</taxon>
        <taxon>Euthyneura</taxon>
        <taxon>Panpulmonata</taxon>
        <taxon>Eupulmonata</taxon>
        <taxon>Stylommatophora</taxon>
        <taxon>Helicina</taxon>
        <taxon>Arionoidea</taxon>
        <taxon>Arionidae</taxon>
        <taxon>Arion</taxon>
    </lineage>
</organism>
<evidence type="ECO:0000313" key="2">
    <source>
        <dbReference type="EMBL" id="CEK77362.1"/>
    </source>
</evidence>
<name>A0A0B7A9L8_9EUPU</name>
<reference evidence="2" key="1">
    <citation type="submission" date="2014-12" db="EMBL/GenBank/DDBJ databases">
        <title>Insight into the proteome of Arion vulgaris.</title>
        <authorList>
            <person name="Aradska J."/>
            <person name="Bulat T."/>
            <person name="Smidak R."/>
            <person name="Sarate P."/>
            <person name="Gangsoo J."/>
            <person name="Sialana F."/>
            <person name="Bilban M."/>
            <person name="Lubec G."/>
        </authorList>
    </citation>
    <scope>NUCLEOTIDE SEQUENCE</scope>
    <source>
        <tissue evidence="2">Skin</tissue>
    </source>
</reference>